<feature type="domain" description="Methyltransferase" evidence="3">
    <location>
        <begin position="231"/>
        <end position="351"/>
    </location>
</feature>
<feature type="compositionally biased region" description="Low complexity" evidence="2">
    <location>
        <begin position="434"/>
        <end position="446"/>
    </location>
</feature>
<dbReference type="Pfam" id="PF12796">
    <property type="entry name" value="Ank_2"/>
    <property type="match status" value="1"/>
</dbReference>
<protein>
    <recommendedName>
        <fullName evidence="3">Methyltransferase domain-containing protein</fullName>
    </recommendedName>
</protein>
<dbReference type="OMA" id="IVLSPCC"/>
<dbReference type="InterPro" id="IPR028320">
    <property type="entry name" value="iASPP"/>
</dbReference>
<sequence length="446" mass="49360">MSIPILALTTDEIALAKAFITAASHGELEVIQQLVESGQVDINMRRRRGDQTALHAAVLARKVPVVEYLVKRGANCNEINGKGKTPFWLGCAVALPQETLELMLDHGADILQSCARTGDLPLQGAREQTSNAGLCRWLQGLTDEALEAREASGAGAARPGFQRCPLCYFQYRVRGRCYYFYQDIAQDTHPYVQQYRHLKAADALVAKAGYHRLGNKAHLRKEISESLSIYNALTDLLQTRSITWSDLCVIDLCAGCSLTTVIIGEEHPETRVLAIDRMSEYLVPHFQDNMSYHRHDIMHDDFLSAMAAQCQGRKHCVVIGMHLCGTLSVRAIDLAVALPTCLGLILSPCCMPTKKSELNVTREQVFDNDTDRYAFWCRWLTARMTDAGFVEPRLWIDEQILSDRNALILGTRPAPVDAIPEANRSPSPPLQNEASCSAAAAPVAPE</sequence>
<accession>A9UVC0</accession>
<dbReference type="PROSITE" id="PS50297">
    <property type="entry name" value="ANK_REP_REGION"/>
    <property type="match status" value="1"/>
</dbReference>
<feature type="repeat" description="ANK" evidence="1">
    <location>
        <begin position="49"/>
        <end position="81"/>
    </location>
</feature>
<organism evidence="4 5">
    <name type="scientific">Monosiga brevicollis</name>
    <name type="common">Choanoflagellate</name>
    <dbReference type="NCBI Taxonomy" id="81824"/>
    <lineage>
        <taxon>Eukaryota</taxon>
        <taxon>Choanoflagellata</taxon>
        <taxon>Craspedida</taxon>
        <taxon>Salpingoecidae</taxon>
        <taxon>Monosiga</taxon>
    </lineage>
</organism>
<dbReference type="InParanoid" id="A9UVC0"/>
<dbReference type="PANTHER" id="PTHR24164:SF4">
    <property type="entry name" value="RELA-ASSOCIATED INHIBITOR"/>
    <property type="match status" value="1"/>
</dbReference>
<keyword evidence="5" id="KW-1185">Reference proteome</keyword>
<dbReference type="InterPro" id="IPR036770">
    <property type="entry name" value="Ankyrin_rpt-contain_sf"/>
</dbReference>
<dbReference type="InterPro" id="IPR025714">
    <property type="entry name" value="Methyltranfer_dom"/>
</dbReference>
<dbReference type="InterPro" id="IPR002110">
    <property type="entry name" value="Ankyrin_rpt"/>
</dbReference>
<dbReference type="Proteomes" id="UP000001357">
    <property type="component" value="Unassembled WGS sequence"/>
</dbReference>
<keyword evidence="1" id="KW-0040">ANK repeat</keyword>
<feature type="region of interest" description="Disordered" evidence="2">
    <location>
        <begin position="418"/>
        <end position="446"/>
    </location>
</feature>
<proteinExistence type="predicted"/>
<evidence type="ECO:0000313" key="4">
    <source>
        <dbReference type="EMBL" id="EDQ90867.1"/>
    </source>
</evidence>
<evidence type="ECO:0000313" key="5">
    <source>
        <dbReference type="Proteomes" id="UP000001357"/>
    </source>
</evidence>
<dbReference type="eggNOG" id="ENOG502SAY8">
    <property type="taxonomic scope" value="Eukaryota"/>
</dbReference>
<evidence type="ECO:0000259" key="3">
    <source>
        <dbReference type="Pfam" id="PF13679"/>
    </source>
</evidence>
<dbReference type="SUPFAM" id="SSF48403">
    <property type="entry name" value="Ankyrin repeat"/>
    <property type="match status" value="1"/>
</dbReference>
<dbReference type="KEGG" id="mbr:MONBRDRAFT_6796"/>
<name>A9UVC0_MONBE</name>
<dbReference type="PANTHER" id="PTHR24164">
    <property type="entry name" value="RELA-ASSOCIATED INHIBITOR"/>
    <property type="match status" value="1"/>
</dbReference>
<dbReference type="SMART" id="SM00248">
    <property type="entry name" value="ANK"/>
    <property type="match status" value="3"/>
</dbReference>
<dbReference type="Pfam" id="PF13679">
    <property type="entry name" value="Methyltransf_32"/>
    <property type="match status" value="1"/>
</dbReference>
<dbReference type="AlphaFoldDB" id="A9UVC0"/>
<dbReference type="PROSITE" id="PS50088">
    <property type="entry name" value="ANK_REPEAT"/>
    <property type="match status" value="1"/>
</dbReference>
<evidence type="ECO:0000256" key="1">
    <source>
        <dbReference type="PROSITE-ProRule" id="PRU00023"/>
    </source>
</evidence>
<gene>
    <name evidence="4" type="ORF">MONBRDRAFT_6796</name>
</gene>
<dbReference type="RefSeq" id="XP_001744164.1">
    <property type="nucleotide sequence ID" value="XM_001744112.1"/>
</dbReference>
<dbReference type="EMBL" id="CH991546">
    <property type="protein sequence ID" value="EDQ90867.1"/>
    <property type="molecule type" value="Genomic_DNA"/>
</dbReference>
<dbReference type="Gene3D" id="1.25.40.20">
    <property type="entry name" value="Ankyrin repeat-containing domain"/>
    <property type="match status" value="1"/>
</dbReference>
<dbReference type="GO" id="GO:0006357">
    <property type="term" value="P:regulation of transcription by RNA polymerase II"/>
    <property type="evidence" value="ECO:0000318"/>
    <property type="project" value="GO_Central"/>
</dbReference>
<reference evidence="4 5" key="1">
    <citation type="journal article" date="2008" name="Nature">
        <title>The genome of the choanoflagellate Monosiga brevicollis and the origin of metazoans.</title>
        <authorList>
            <consortium name="JGI Sequencing"/>
            <person name="King N."/>
            <person name="Westbrook M.J."/>
            <person name="Young S.L."/>
            <person name="Kuo A."/>
            <person name="Abedin M."/>
            <person name="Chapman J."/>
            <person name="Fairclough S."/>
            <person name="Hellsten U."/>
            <person name="Isogai Y."/>
            <person name="Letunic I."/>
            <person name="Marr M."/>
            <person name="Pincus D."/>
            <person name="Putnam N."/>
            <person name="Rokas A."/>
            <person name="Wright K.J."/>
            <person name="Zuzow R."/>
            <person name="Dirks W."/>
            <person name="Good M."/>
            <person name="Goodstein D."/>
            <person name="Lemons D."/>
            <person name="Li W."/>
            <person name="Lyons J.B."/>
            <person name="Morris A."/>
            <person name="Nichols S."/>
            <person name="Richter D.J."/>
            <person name="Salamov A."/>
            <person name="Bork P."/>
            <person name="Lim W.A."/>
            <person name="Manning G."/>
            <person name="Miller W.T."/>
            <person name="McGinnis W."/>
            <person name="Shapiro H."/>
            <person name="Tjian R."/>
            <person name="Grigoriev I.V."/>
            <person name="Rokhsar D."/>
        </authorList>
    </citation>
    <scope>NUCLEOTIDE SEQUENCE [LARGE SCALE GENOMIC DNA]</scope>
    <source>
        <strain evidence="5">MX1 / ATCC 50154</strain>
    </source>
</reference>
<dbReference type="GeneID" id="5889407"/>
<evidence type="ECO:0000256" key="2">
    <source>
        <dbReference type="SAM" id="MobiDB-lite"/>
    </source>
</evidence>